<protein>
    <recommendedName>
        <fullName evidence="3">Fibronectin type-III domain-containing protein</fullName>
    </recommendedName>
</protein>
<organism evidence="1 2">
    <name type="scientific">Cherax quadricarinatus</name>
    <name type="common">Australian red claw crayfish</name>
    <dbReference type="NCBI Taxonomy" id="27406"/>
    <lineage>
        <taxon>Eukaryota</taxon>
        <taxon>Metazoa</taxon>
        <taxon>Ecdysozoa</taxon>
        <taxon>Arthropoda</taxon>
        <taxon>Crustacea</taxon>
        <taxon>Multicrustacea</taxon>
        <taxon>Malacostraca</taxon>
        <taxon>Eumalacostraca</taxon>
        <taxon>Eucarida</taxon>
        <taxon>Decapoda</taxon>
        <taxon>Pleocyemata</taxon>
        <taxon>Astacidea</taxon>
        <taxon>Parastacoidea</taxon>
        <taxon>Parastacidae</taxon>
        <taxon>Cherax</taxon>
    </lineage>
</organism>
<evidence type="ECO:0000313" key="2">
    <source>
        <dbReference type="Proteomes" id="UP001445076"/>
    </source>
</evidence>
<feature type="non-terminal residue" evidence="1">
    <location>
        <position position="135"/>
    </location>
</feature>
<evidence type="ECO:0000313" key="1">
    <source>
        <dbReference type="EMBL" id="KAK8725666.1"/>
    </source>
</evidence>
<keyword evidence="2" id="KW-1185">Reference proteome</keyword>
<dbReference type="SUPFAM" id="SSF49265">
    <property type="entry name" value="Fibronectin type III"/>
    <property type="match status" value="1"/>
</dbReference>
<sequence>QDHILVEGWRSTVSYTPNTELDYGTLLCWGINTVGLQRHPCVFHVFPAGHPDPVHNCSMYNLSVTTVSLRCVAGFDGGLPQTFLLELYESNSDRLLANTSSPVPVFSVAGLPAGMTFTARVYSFNTKGSADVLTF</sequence>
<dbReference type="PANTHER" id="PTHR23278:SF25">
    <property type="entry name" value="GH14967P"/>
    <property type="match status" value="1"/>
</dbReference>
<accession>A0AAW0W7U5</accession>
<comment type="caution">
    <text evidence="1">The sequence shown here is derived from an EMBL/GenBank/DDBJ whole genome shotgun (WGS) entry which is preliminary data.</text>
</comment>
<proteinExistence type="predicted"/>
<dbReference type="EMBL" id="JARKIK010000082">
    <property type="protein sequence ID" value="KAK8725666.1"/>
    <property type="molecule type" value="Genomic_DNA"/>
</dbReference>
<dbReference type="AlphaFoldDB" id="A0AAW0W7U5"/>
<dbReference type="PANTHER" id="PTHR23278">
    <property type="entry name" value="SIDESTEP PROTEIN"/>
    <property type="match status" value="1"/>
</dbReference>
<name>A0AAW0W7U5_CHEQU</name>
<evidence type="ECO:0008006" key="3">
    <source>
        <dbReference type="Google" id="ProtNLM"/>
    </source>
</evidence>
<reference evidence="1 2" key="1">
    <citation type="journal article" date="2024" name="BMC Genomics">
        <title>Genome assembly of redclaw crayfish (Cherax quadricarinatus) provides insights into its immune adaptation and hypoxia tolerance.</title>
        <authorList>
            <person name="Liu Z."/>
            <person name="Zheng J."/>
            <person name="Li H."/>
            <person name="Fang K."/>
            <person name="Wang S."/>
            <person name="He J."/>
            <person name="Zhou D."/>
            <person name="Weng S."/>
            <person name="Chi M."/>
            <person name="Gu Z."/>
            <person name="He J."/>
            <person name="Li F."/>
            <person name="Wang M."/>
        </authorList>
    </citation>
    <scope>NUCLEOTIDE SEQUENCE [LARGE SCALE GENOMIC DNA]</scope>
    <source>
        <strain evidence="1">ZL_2023a</strain>
    </source>
</reference>
<feature type="non-terminal residue" evidence="1">
    <location>
        <position position="1"/>
    </location>
</feature>
<dbReference type="Proteomes" id="UP001445076">
    <property type="component" value="Unassembled WGS sequence"/>
</dbReference>
<gene>
    <name evidence="1" type="ORF">OTU49_010679</name>
</gene>
<dbReference type="InterPro" id="IPR036116">
    <property type="entry name" value="FN3_sf"/>
</dbReference>